<comment type="caution">
    <text evidence="2">The sequence shown here is derived from an EMBL/GenBank/DDBJ whole genome shotgun (WGS) entry which is preliminary data.</text>
</comment>
<reference evidence="2 3" key="1">
    <citation type="journal article" date="2024" name="J Genomics">
        <title>Draft genome sequencing and assembly of Favolaschia claudopus CIRM-BRFM 2984 isolated from oak limbs.</title>
        <authorList>
            <person name="Navarro D."/>
            <person name="Drula E."/>
            <person name="Chaduli D."/>
            <person name="Cazenave R."/>
            <person name="Ahrendt S."/>
            <person name="Wang J."/>
            <person name="Lipzen A."/>
            <person name="Daum C."/>
            <person name="Barry K."/>
            <person name="Grigoriev I.V."/>
            <person name="Favel A."/>
            <person name="Rosso M.N."/>
            <person name="Martin F."/>
        </authorList>
    </citation>
    <scope>NUCLEOTIDE SEQUENCE [LARGE SCALE GENOMIC DNA]</scope>
    <source>
        <strain evidence="2 3">CIRM-BRFM 2984</strain>
    </source>
</reference>
<dbReference type="EMBL" id="JAWWNJ010000034">
    <property type="protein sequence ID" value="KAK7024844.1"/>
    <property type="molecule type" value="Genomic_DNA"/>
</dbReference>
<dbReference type="Pfam" id="PF12680">
    <property type="entry name" value="SnoaL_2"/>
    <property type="match status" value="1"/>
</dbReference>
<dbReference type="Gene3D" id="3.10.450.50">
    <property type="match status" value="1"/>
</dbReference>
<dbReference type="InterPro" id="IPR032710">
    <property type="entry name" value="NTF2-like_dom_sf"/>
</dbReference>
<name>A0AAW0BG40_9AGAR</name>
<sequence>MAAIEAKQLQNSLAFLSGMSATDFDGVAELLSPNFTLEFFPASLPPPGGKPKLNGEETLEWFKRATQEAFEHIIFLPPLHVVQGRDAVVLHVKSDGMSKSGKKYQNEYMFTFQFFGEKIVSLRQFVDSKYFVEFFAKDGV</sequence>
<accession>A0AAW0BG40</accession>
<dbReference type="InterPro" id="IPR037401">
    <property type="entry name" value="SnoaL-like"/>
</dbReference>
<protein>
    <submittedName>
        <fullName evidence="2">SnoaL-like domain-containing protein</fullName>
    </submittedName>
</protein>
<dbReference type="AlphaFoldDB" id="A0AAW0BG40"/>
<dbReference type="Proteomes" id="UP001362999">
    <property type="component" value="Unassembled WGS sequence"/>
</dbReference>
<gene>
    <name evidence="2" type="ORF">R3P38DRAFT_2951428</name>
</gene>
<organism evidence="2 3">
    <name type="scientific">Favolaschia claudopus</name>
    <dbReference type="NCBI Taxonomy" id="2862362"/>
    <lineage>
        <taxon>Eukaryota</taxon>
        <taxon>Fungi</taxon>
        <taxon>Dikarya</taxon>
        <taxon>Basidiomycota</taxon>
        <taxon>Agaricomycotina</taxon>
        <taxon>Agaricomycetes</taxon>
        <taxon>Agaricomycetidae</taxon>
        <taxon>Agaricales</taxon>
        <taxon>Marasmiineae</taxon>
        <taxon>Mycenaceae</taxon>
        <taxon>Favolaschia</taxon>
    </lineage>
</organism>
<feature type="domain" description="SnoaL-like" evidence="1">
    <location>
        <begin position="14"/>
        <end position="121"/>
    </location>
</feature>
<dbReference type="SUPFAM" id="SSF54427">
    <property type="entry name" value="NTF2-like"/>
    <property type="match status" value="1"/>
</dbReference>
<proteinExistence type="predicted"/>
<evidence type="ECO:0000259" key="1">
    <source>
        <dbReference type="Pfam" id="PF12680"/>
    </source>
</evidence>
<evidence type="ECO:0000313" key="2">
    <source>
        <dbReference type="EMBL" id="KAK7024844.1"/>
    </source>
</evidence>
<keyword evidence="3" id="KW-1185">Reference proteome</keyword>
<evidence type="ECO:0000313" key="3">
    <source>
        <dbReference type="Proteomes" id="UP001362999"/>
    </source>
</evidence>